<evidence type="ECO:0000256" key="2">
    <source>
        <dbReference type="ARBA" id="ARBA00023239"/>
    </source>
</evidence>
<comment type="similarity">
    <text evidence="1">Belongs to the thioester dehydratase family. FabZ subfamily.</text>
</comment>
<keyword evidence="4" id="KW-1185">Reference proteome</keyword>
<dbReference type="EMBL" id="JAJVCN010000001">
    <property type="protein sequence ID" value="MCE7002126.1"/>
    <property type="molecule type" value="Genomic_DNA"/>
</dbReference>
<sequence>MIVTMTDEIAVLYRHAEKNRLVDHRPTATVLDRAAIEAVLPHRDPFLLVDRVTMLDSERDIVIARYDLARAREIFTGHFPDRPVYPGVLQIETVAQTGLIAGGIRNGGVKGVAVTHVLAARFMWPVPPDGEIEVIARIVEDGLFMTIVGQVLHGDKICSVSAISGLSGE</sequence>
<evidence type="ECO:0000313" key="3">
    <source>
        <dbReference type="EMBL" id="MCE7002126.1"/>
    </source>
</evidence>
<gene>
    <name evidence="3" type="ORF">LWC34_04690</name>
</gene>
<evidence type="ECO:0000313" key="4">
    <source>
        <dbReference type="Proteomes" id="UP001521150"/>
    </source>
</evidence>
<dbReference type="SUPFAM" id="SSF54637">
    <property type="entry name" value="Thioesterase/thiol ester dehydrase-isomerase"/>
    <property type="match status" value="1"/>
</dbReference>
<dbReference type="InterPro" id="IPR029069">
    <property type="entry name" value="HotDog_dom_sf"/>
</dbReference>
<dbReference type="PANTHER" id="PTHR30272:SF1">
    <property type="entry name" value="3-HYDROXYACYL-[ACYL-CARRIER-PROTEIN] DEHYDRATASE"/>
    <property type="match status" value="1"/>
</dbReference>
<evidence type="ECO:0000256" key="1">
    <source>
        <dbReference type="ARBA" id="ARBA00009174"/>
    </source>
</evidence>
<protein>
    <submittedName>
        <fullName evidence="3">Beta-hydroxyacyl-ACP dehydratase</fullName>
    </submittedName>
</protein>
<proteinExistence type="inferred from homology"/>
<accession>A0ABS8Z665</accession>
<dbReference type="PANTHER" id="PTHR30272">
    <property type="entry name" value="3-HYDROXYACYL-[ACYL-CARRIER-PROTEIN] DEHYDRATASE"/>
    <property type="match status" value="1"/>
</dbReference>
<organism evidence="3 4">
    <name type="scientific">Kibdelosporangium philippinense</name>
    <dbReference type="NCBI Taxonomy" id="211113"/>
    <lineage>
        <taxon>Bacteria</taxon>
        <taxon>Bacillati</taxon>
        <taxon>Actinomycetota</taxon>
        <taxon>Actinomycetes</taxon>
        <taxon>Pseudonocardiales</taxon>
        <taxon>Pseudonocardiaceae</taxon>
        <taxon>Kibdelosporangium</taxon>
    </lineage>
</organism>
<dbReference type="RefSeq" id="WP_233723163.1">
    <property type="nucleotide sequence ID" value="NZ_JAJVCN010000001.1"/>
</dbReference>
<dbReference type="InterPro" id="IPR013114">
    <property type="entry name" value="FabA_FabZ"/>
</dbReference>
<name>A0ABS8Z665_9PSEU</name>
<dbReference type="Pfam" id="PF07977">
    <property type="entry name" value="FabA"/>
    <property type="match status" value="1"/>
</dbReference>
<dbReference type="Gene3D" id="3.10.129.10">
    <property type="entry name" value="Hotdog Thioesterase"/>
    <property type="match status" value="1"/>
</dbReference>
<dbReference type="Proteomes" id="UP001521150">
    <property type="component" value="Unassembled WGS sequence"/>
</dbReference>
<reference evidence="3 4" key="1">
    <citation type="submission" date="2021-12" db="EMBL/GenBank/DDBJ databases">
        <title>Genome sequence of Kibdelosporangium philippinense ATCC 49844.</title>
        <authorList>
            <person name="Fedorov E.A."/>
            <person name="Omeragic M."/>
            <person name="Shalygina K.F."/>
            <person name="Maclea K.S."/>
        </authorList>
    </citation>
    <scope>NUCLEOTIDE SEQUENCE [LARGE SCALE GENOMIC DNA]</scope>
    <source>
        <strain evidence="3 4">ATCC 49844</strain>
    </source>
</reference>
<comment type="caution">
    <text evidence="3">The sequence shown here is derived from an EMBL/GenBank/DDBJ whole genome shotgun (WGS) entry which is preliminary data.</text>
</comment>
<keyword evidence="2" id="KW-0456">Lyase</keyword>